<dbReference type="EMBL" id="JAJJMB010007708">
    <property type="protein sequence ID" value="KAI3928446.1"/>
    <property type="molecule type" value="Genomic_DNA"/>
</dbReference>
<evidence type="ECO:0000313" key="2">
    <source>
        <dbReference type="Proteomes" id="UP001202328"/>
    </source>
</evidence>
<proteinExistence type="predicted"/>
<comment type="caution">
    <text evidence="1">The sequence shown here is derived from an EMBL/GenBank/DDBJ whole genome shotgun (WGS) entry which is preliminary data.</text>
</comment>
<protein>
    <submittedName>
        <fullName evidence="1">Uncharacterized protein</fullName>
    </submittedName>
</protein>
<keyword evidence="2" id="KW-1185">Reference proteome</keyword>
<evidence type="ECO:0000313" key="1">
    <source>
        <dbReference type="EMBL" id="KAI3928446.1"/>
    </source>
</evidence>
<name>A0AAD4XNN5_9MAGN</name>
<reference evidence="1" key="1">
    <citation type="submission" date="2022-04" db="EMBL/GenBank/DDBJ databases">
        <title>A functionally conserved STORR gene fusion in Papaver species that diverged 16.8 million years ago.</title>
        <authorList>
            <person name="Catania T."/>
        </authorList>
    </citation>
    <scope>NUCLEOTIDE SEQUENCE</scope>
    <source>
        <strain evidence="1">S-188037</strain>
    </source>
</reference>
<organism evidence="1 2">
    <name type="scientific">Papaver atlanticum</name>
    <dbReference type="NCBI Taxonomy" id="357466"/>
    <lineage>
        <taxon>Eukaryota</taxon>
        <taxon>Viridiplantae</taxon>
        <taxon>Streptophyta</taxon>
        <taxon>Embryophyta</taxon>
        <taxon>Tracheophyta</taxon>
        <taxon>Spermatophyta</taxon>
        <taxon>Magnoliopsida</taxon>
        <taxon>Ranunculales</taxon>
        <taxon>Papaveraceae</taxon>
        <taxon>Papaveroideae</taxon>
        <taxon>Papaver</taxon>
    </lineage>
</organism>
<gene>
    <name evidence="1" type="ORF">MKW98_024047</name>
</gene>
<accession>A0AAD4XNN5</accession>
<dbReference type="AlphaFoldDB" id="A0AAD4XNN5"/>
<dbReference type="Proteomes" id="UP001202328">
    <property type="component" value="Unassembled WGS sequence"/>
</dbReference>
<sequence>MSLSNEMDIDKNSEVDKTICDGTKKAAVQAELNRVNKLPTNSSYASHRIRVLNKVLQLMSIKRTSSQDEELELLFAGLSL</sequence>